<evidence type="ECO:0000256" key="6">
    <source>
        <dbReference type="ARBA" id="ARBA00023002"/>
    </source>
</evidence>
<comment type="caution">
    <text evidence="14">The sequence shown here is derived from an EMBL/GenBank/DDBJ whole genome shotgun (WGS) entry which is preliminary data.</text>
</comment>
<organism evidence="14 15">
    <name type="scientific">Cuscuta epithymum</name>
    <dbReference type="NCBI Taxonomy" id="186058"/>
    <lineage>
        <taxon>Eukaryota</taxon>
        <taxon>Viridiplantae</taxon>
        <taxon>Streptophyta</taxon>
        <taxon>Embryophyta</taxon>
        <taxon>Tracheophyta</taxon>
        <taxon>Spermatophyta</taxon>
        <taxon>Magnoliopsida</taxon>
        <taxon>eudicotyledons</taxon>
        <taxon>Gunneridae</taxon>
        <taxon>Pentapetalae</taxon>
        <taxon>asterids</taxon>
        <taxon>lamiids</taxon>
        <taxon>Solanales</taxon>
        <taxon>Convolvulaceae</taxon>
        <taxon>Cuscuteae</taxon>
        <taxon>Cuscuta</taxon>
        <taxon>Cuscuta subgen. Cuscuta</taxon>
    </lineage>
</organism>
<protein>
    <recommendedName>
        <fullName evidence="16">Methenyltetrahydrofolate cyclohydrolase</fullName>
    </recommendedName>
</protein>
<dbReference type="EMBL" id="CAMAPF010000948">
    <property type="protein sequence ID" value="CAH9127425.1"/>
    <property type="molecule type" value="Genomic_DNA"/>
</dbReference>
<comment type="function">
    <text evidence="10">Catalyzes the oxidation of 5,10-methylenetetrahydrofolate to 5,10-methenyltetrahydrofolate and then the hydrolysis of 5,10-methenyltetrahydrofolate to 10-formyltetrahydrofolate.</text>
</comment>
<dbReference type="SUPFAM" id="SSF51735">
    <property type="entry name" value="NAD(P)-binding Rossmann-fold domains"/>
    <property type="match status" value="1"/>
</dbReference>
<keyword evidence="5" id="KW-0521">NADP</keyword>
<evidence type="ECO:0000256" key="5">
    <source>
        <dbReference type="ARBA" id="ARBA00022857"/>
    </source>
</evidence>
<evidence type="ECO:0008006" key="16">
    <source>
        <dbReference type="Google" id="ProtNLM"/>
    </source>
</evidence>
<dbReference type="GO" id="GO:0009853">
    <property type="term" value="P:photorespiration"/>
    <property type="evidence" value="ECO:0007669"/>
    <property type="project" value="UniProtKB-KW"/>
</dbReference>
<dbReference type="PROSITE" id="PS00767">
    <property type="entry name" value="THF_DHG_CYH_2"/>
    <property type="match status" value="1"/>
</dbReference>
<dbReference type="PRINTS" id="PR00085">
    <property type="entry name" value="THFDHDRGNASE"/>
</dbReference>
<dbReference type="PANTHER" id="PTHR48099:SF10">
    <property type="entry name" value="BIFUNCTIONAL PROTEIN FOLD 1, MITOCHONDRIAL"/>
    <property type="match status" value="1"/>
</dbReference>
<gene>
    <name evidence="14" type="ORF">CEPIT_LOCUS28307</name>
</gene>
<evidence type="ECO:0000256" key="4">
    <source>
        <dbReference type="ARBA" id="ARBA00022801"/>
    </source>
</evidence>
<dbReference type="HAMAP" id="MF_01576">
    <property type="entry name" value="THF_DHG_CYH"/>
    <property type="match status" value="1"/>
</dbReference>
<comment type="subunit">
    <text evidence="2">Homodimer.</text>
</comment>
<feature type="domain" description="Tetrahydrofolate dehydrogenase/cyclohydrolase catalytic" evidence="12">
    <location>
        <begin position="101"/>
        <end position="216"/>
    </location>
</feature>
<dbReference type="Pfam" id="PF00763">
    <property type="entry name" value="THF_DHG_CYH"/>
    <property type="match status" value="1"/>
</dbReference>
<dbReference type="Pfam" id="PF02882">
    <property type="entry name" value="THF_DHG_CYH_C"/>
    <property type="match status" value="1"/>
</dbReference>
<dbReference type="PANTHER" id="PTHR48099">
    <property type="entry name" value="C-1-TETRAHYDROFOLATE SYNTHASE, CYTOPLASMIC-RELATED"/>
    <property type="match status" value="1"/>
</dbReference>
<dbReference type="GO" id="GO:0035999">
    <property type="term" value="P:tetrahydrofolate interconversion"/>
    <property type="evidence" value="ECO:0007669"/>
    <property type="project" value="TreeGrafter"/>
</dbReference>
<comment type="catalytic activity">
    <reaction evidence="9">
        <text>(6R)-5,10-methylene-5,6,7,8-tetrahydrofolate + NADP(+) = (6R)-5,10-methenyltetrahydrofolate + NADPH</text>
        <dbReference type="Rhea" id="RHEA:22812"/>
        <dbReference type="ChEBI" id="CHEBI:15636"/>
        <dbReference type="ChEBI" id="CHEBI:57455"/>
        <dbReference type="ChEBI" id="CHEBI:57783"/>
        <dbReference type="ChEBI" id="CHEBI:58349"/>
        <dbReference type="EC" id="1.5.1.5"/>
    </reaction>
</comment>
<sequence>MEVVKISLGQKWDRSSILVPSLYRTLSTLGSQILKSPSLVSLDHPDDWSQSHAVRHPGGSASPSQKRSAKQLKRICVESIDIYNSFSFYVFVKEKETARIIDGKSVAEEIRLGIANEVSQMKESIGRVPSLGVILVGQRRDSLAYVRNKITACKEVGFKFSLNHLSENCREDEICDKLSRLNEDPSVHGILVQLPLPQNLDNEKILNMLSIEKDVDGFHPQNMGNLAIQGKEPLFIPCTPKGCIELLLRSDVEIMGKKAVMIGRSNIVGLPMFLLLQRHHATVTIVHAFSNNPDVVAREADILIAAAGVPNLVRGSWLKPGAVVVDVGTNPIEDEESEHGYRLIGDVCFEEAVRVASAITPVPGGVGPMTVAMLLFNTLQAAKRVLRFP</sequence>
<evidence type="ECO:0000259" key="12">
    <source>
        <dbReference type="Pfam" id="PF00763"/>
    </source>
</evidence>
<keyword evidence="7" id="KW-0601">Photorespiration</keyword>
<keyword evidence="3" id="KW-0554">One-carbon metabolism</keyword>
<feature type="domain" description="Tetrahydrofolate dehydrogenase/cyclohydrolase NAD(P)-binding" evidence="13">
    <location>
        <begin position="237"/>
        <end position="384"/>
    </location>
</feature>
<dbReference type="InterPro" id="IPR020630">
    <property type="entry name" value="THF_DH/CycHdrlase_cat_dom"/>
</dbReference>
<dbReference type="SUPFAM" id="SSF53223">
    <property type="entry name" value="Aminoacid dehydrogenase-like, N-terminal domain"/>
    <property type="match status" value="1"/>
</dbReference>
<dbReference type="InterPro" id="IPR020631">
    <property type="entry name" value="THF_DH/CycHdrlase_NAD-bd_dom"/>
</dbReference>
<evidence type="ECO:0000256" key="10">
    <source>
        <dbReference type="ARBA" id="ARBA00058319"/>
    </source>
</evidence>
<reference evidence="14" key="1">
    <citation type="submission" date="2022-07" db="EMBL/GenBank/DDBJ databases">
        <authorList>
            <person name="Macas J."/>
            <person name="Novak P."/>
            <person name="Neumann P."/>
        </authorList>
    </citation>
    <scope>NUCLEOTIDE SEQUENCE</scope>
</reference>
<evidence type="ECO:0000256" key="8">
    <source>
        <dbReference type="ARBA" id="ARBA00023268"/>
    </source>
</evidence>
<dbReference type="InterPro" id="IPR020867">
    <property type="entry name" value="THF_DH/CycHdrlase_CS"/>
</dbReference>
<evidence type="ECO:0000259" key="13">
    <source>
        <dbReference type="Pfam" id="PF02882"/>
    </source>
</evidence>
<keyword evidence="6" id="KW-0560">Oxidoreductase</keyword>
<name>A0AAV0EWB4_9ASTE</name>
<evidence type="ECO:0000256" key="2">
    <source>
        <dbReference type="ARBA" id="ARBA00011738"/>
    </source>
</evidence>
<dbReference type="GO" id="GO:0004488">
    <property type="term" value="F:methylenetetrahydrofolate dehydrogenase (NADP+) activity"/>
    <property type="evidence" value="ECO:0007669"/>
    <property type="project" value="UniProtKB-EC"/>
</dbReference>
<dbReference type="InterPro" id="IPR036291">
    <property type="entry name" value="NAD(P)-bd_dom_sf"/>
</dbReference>
<evidence type="ECO:0000313" key="15">
    <source>
        <dbReference type="Proteomes" id="UP001152523"/>
    </source>
</evidence>
<evidence type="ECO:0000256" key="1">
    <source>
        <dbReference type="ARBA" id="ARBA00004777"/>
    </source>
</evidence>
<dbReference type="InterPro" id="IPR000672">
    <property type="entry name" value="THF_DH/CycHdrlase"/>
</dbReference>
<dbReference type="InterPro" id="IPR046346">
    <property type="entry name" value="Aminoacid_DH-like_N_sf"/>
</dbReference>
<keyword evidence="15" id="KW-1185">Reference proteome</keyword>
<evidence type="ECO:0000256" key="7">
    <source>
        <dbReference type="ARBA" id="ARBA00023238"/>
    </source>
</evidence>
<dbReference type="Gene3D" id="3.40.50.720">
    <property type="entry name" value="NAD(P)-binding Rossmann-like Domain"/>
    <property type="match status" value="1"/>
</dbReference>
<dbReference type="CDD" id="cd01080">
    <property type="entry name" value="NAD_bind_m-THF_DH_Cyclohyd"/>
    <property type="match status" value="1"/>
</dbReference>
<dbReference type="AlphaFoldDB" id="A0AAV0EWB4"/>
<evidence type="ECO:0000256" key="9">
    <source>
        <dbReference type="ARBA" id="ARBA00052194"/>
    </source>
</evidence>
<dbReference type="Gene3D" id="3.40.50.10860">
    <property type="entry name" value="Leucine Dehydrogenase, chain A, domain 1"/>
    <property type="match status" value="1"/>
</dbReference>
<evidence type="ECO:0000256" key="3">
    <source>
        <dbReference type="ARBA" id="ARBA00022563"/>
    </source>
</evidence>
<proteinExistence type="inferred from homology"/>
<keyword evidence="4" id="KW-0378">Hydrolase</keyword>
<keyword evidence="8" id="KW-0511">Multifunctional enzyme</keyword>
<dbReference type="Proteomes" id="UP001152523">
    <property type="component" value="Unassembled WGS sequence"/>
</dbReference>
<evidence type="ECO:0000256" key="11">
    <source>
        <dbReference type="ARBA" id="ARBA00061364"/>
    </source>
</evidence>
<comment type="pathway">
    <text evidence="1">One-carbon metabolism; tetrahydrofolate interconversion.</text>
</comment>
<dbReference type="GO" id="GO:0004477">
    <property type="term" value="F:methenyltetrahydrofolate cyclohydrolase activity"/>
    <property type="evidence" value="ECO:0007669"/>
    <property type="project" value="TreeGrafter"/>
</dbReference>
<accession>A0AAV0EWB4</accession>
<evidence type="ECO:0000313" key="14">
    <source>
        <dbReference type="EMBL" id="CAH9127425.1"/>
    </source>
</evidence>
<dbReference type="FunFam" id="3.40.50.10860:FF:000005">
    <property type="entry name" value="C-1-tetrahydrofolate synthase, cytoplasmic, putative"/>
    <property type="match status" value="1"/>
</dbReference>
<dbReference type="GO" id="GO:0005829">
    <property type="term" value="C:cytosol"/>
    <property type="evidence" value="ECO:0007669"/>
    <property type="project" value="TreeGrafter"/>
</dbReference>
<comment type="similarity">
    <text evidence="11">Belongs to the tetrahydrofolate dehydrogenase/cyclohydrolase family.</text>
</comment>
<dbReference type="FunFam" id="3.40.50.720:FF:000006">
    <property type="entry name" value="Bifunctional protein FolD"/>
    <property type="match status" value="1"/>
</dbReference>